<reference evidence="7" key="1">
    <citation type="submission" date="2021-12" db="EMBL/GenBank/DDBJ databases">
        <authorList>
            <person name="Rodrigo-Torres L."/>
            <person name="Arahal R. D."/>
            <person name="Lucena T."/>
        </authorList>
    </citation>
    <scope>NUCLEOTIDE SEQUENCE</scope>
    <source>
        <strain evidence="7">CECT 8267</strain>
    </source>
</reference>
<dbReference type="Gene3D" id="3.30.590.10">
    <property type="entry name" value="Glutamine synthetase/guanido kinase, catalytic domain"/>
    <property type="match status" value="1"/>
</dbReference>
<evidence type="ECO:0000256" key="5">
    <source>
        <dbReference type="RuleBase" id="RU000384"/>
    </source>
</evidence>
<dbReference type="PROSITE" id="PS51987">
    <property type="entry name" value="GS_CATALYTIC"/>
    <property type="match status" value="1"/>
</dbReference>
<gene>
    <name evidence="7" type="primary">puuA_1</name>
    <name evidence="7" type="ORF">SIN8267_00169</name>
</gene>
<dbReference type="Gene3D" id="3.10.20.70">
    <property type="entry name" value="Glutamine synthetase, N-terminal domain"/>
    <property type="match status" value="1"/>
</dbReference>
<dbReference type="SMART" id="SM01230">
    <property type="entry name" value="Gln-synt_C"/>
    <property type="match status" value="1"/>
</dbReference>
<accession>A0ABM9AA17</accession>
<feature type="domain" description="GS catalytic" evidence="6">
    <location>
        <begin position="116"/>
        <end position="459"/>
    </location>
</feature>
<evidence type="ECO:0000256" key="3">
    <source>
        <dbReference type="ARBA" id="ARBA00022842"/>
    </source>
</evidence>
<dbReference type="SUPFAM" id="SSF54368">
    <property type="entry name" value="Glutamine synthetase, N-terminal domain"/>
    <property type="match status" value="1"/>
</dbReference>
<dbReference type="EC" id="6.3.1.11" evidence="7"/>
<evidence type="ECO:0000256" key="4">
    <source>
        <dbReference type="PROSITE-ProRule" id="PRU01331"/>
    </source>
</evidence>
<dbReference type="PROSITE" id="PS00181">
    <property type="entry name" value="GLNA_ATP"/>
    <property type="match status" value="1"/>
</dbReference>
<dbReference type="RefSeq" id="WP_237442780.1">
    <property type="nucleotide sequence ID" value="NZ_CAKLPX010000001.1"/>
</dbReference>
<comment type="caution">
    <text evidence="7">The sequence shown here is derived from an EMBL/GenBank/DDBJ whole genome shotgun (WGS) entry which is preliminary data.</text>
</comment>
<comment type="cofactor">
    <cofactor evidence="1">
        <name>Mg(2+)</name>
        <dbReference type="ChEBI" id="CHEBI:18420"/>
    </cofactor>
</comment>
<keyword evidence="8" id="KW-1185">Reference proteome</keyword>
<comment type="similarity">
    <text evidence="4 5">Belongs to the glutamine synthetase family.</text>
</comment>
<dbReference type="PANTHER" id="PTHR43785">
    <property type="entry name" value="GAMMA-GLUTAMYLPUTRESCINE SYNTHETASE"/>
    <property type="match status" value="1"/>
</dbReference>
<dbReference type="InterPro" id="IPR027303">
    <property type="entry name" value="Gln_synth_gly_rich_site"/>
</dbReference>
<dbReference type="Pfam" id="PF00120">
    <property type="entry name" value="Gln-synt_C"/>
    <property type="match status" value="1"/>
</dbReference>
<dbReference type="GO" id="GO:0034024">
    <property type="term" value="F:glutamate-putrescine ligase activity"/>
    <property type="evidence" value="ECO:0007669"/>
    <property type="project" value="UniProtKB-EC"/>
</dbReference>
<evidence type="ECO:0000259" key="6">
    <source>
        <dbReference type="PROSITE" id="PS51987"/>
    </source>
</evidence>
<evidence type="ECO:0000313" key="8">
    <source>
        <dbReference type="Proteomes" id="UP000838100"/>
    </source>
</evidence>
<dbReference type="EMBL" id="CAKLPX010000001">
    <property type="protein sequence ID" value="CAH0990086.1"/>
    <property type="molecule type" value="Genomic_DNA"/>
</dbReference>
<sequence>MQSHHPDQAFAVQFPDVETVDIMLADSNGVLRGKRTPIDQLEKVITEGILLPRSIFGNKITGEAAEATELGDATGDRDYLCQVQAKTLAPCPWQPKTAQLLSHMVEANGSGLRCDPRTVLTDAVTRLDSHGYSAVVAVELEFYLLDVKTDAQGQPQPPISPDSGRRDCETQVYSFEDLNSYGDFLALVQQSAQAQNIPATAAIAEFAPGQFEINLQHINNPVLACEQALLLKRIIKGCAKACGYQATFMAKPYQQLAGSGMHVHISVLDQQGNNIFSPDVSPLITNETINPAMRQALSGLITTMQDSLLAFAPHANSYHRIQPGSFVPINKSWGHNNRTVALRIPLSSPSATRIEYRIGGADANPFVVMACIINGICYGFDHGNLPLPSETELSAYKEQRESIACNWKESVHYFQHSEFIHEYLGAEFQSVYSQIKTEERLDFERHISQLEYDWYQTLA</sequence>
<dbReference type="Proteomes" id="UP000838100">
    <property type="component" value="Unassembled WGS sequence"/>
</dbReference>
<evidence type="ECO:0000256" key="2">
    <source>
        <dbReference type="ARBA" id="ARBA00022598"/>
    </source>
</evidence>
<dbReference type="SUPFAM" id="SSF55931">
    <property type="entry name" value="Glutamine synthetase/guanido kinase"/>
    <property type="match status" value="1"/>
</dbReference>
<dbReference type="InterPro" id="IPR014746">
    <property type="entry name" value="Gln_synth/guanido_kin_cat_dom"/>
</dbReference>
<proteinExistence type="inferred from homology"/>
<name>A0ABM9AA17_9GAMM</name>
<keyword evidence="2 7" id="KW-0436">Ligase</keyword>
<organism evidence="7 8">
    <name type="scientific">Sinobacterium norvegicum</name>
    <dbReference type="NCBI Taxonomy" id="1641715"/>
    <lineage>
        <taxon>Bacteria</taxon>
        <taxon>Pseudomonadati</taxon>
        <taxon>Pseudomonadota</taxon>
        <taxon>Gammaproteobacteria</taxon>
        <taxon>Cellvibrionales</taxon>
        <taxon>Spongiibacteraceae</taxon>
        <taxon>Sinobacterium</taxon>
    </lineage>
</organism>
<dbReference type="InterPro" id="IPR008146">
    <property type="entry name" value="Gln_synth_cat_dom"/>
</dbReference>
<evidence type="ECO:0000313" key="7">
    <source>
        <dbReference type="EMBL" id="CAH0990086.1"/>
    </source>
</evidence>
<keyword evidence="3" id="KW-0460">Magnesium</keyword>
<protein>
    <submittedName>
        <fullName evidence="7">Gamma-glutamylputrescine synthetase PuuA</fullName>
        <ecNumber evidence="7">6.3.1.11</ecNumber>
    </submittedName>
</protein>
<dbReference type="PANTHER" id="PTHR43785:SF12">
    <property type="entry name" value="TYPE-1 GLUTAMINE SYNTHETASE 2"/>
    <property type="match status" value="1"/>
</dbReference>
<dbReference type="InterPro" id="IPR036651">
    <property type="entry name" value="Gln_synt_N_sf"/>
</dbReference>
<evidence type="ECO:0000256" key="1">
    <source>
        <dbReference type="ARBA" id="ARBA00001946"/>
    </source>
</evidence>